<name>A0A8H4R8G3_9HELO</name>
<dbReference type="Proteomes" id="UP000566819">
    <property type="component" value="Unassembled WGS sequence"/>
</dbReference>
<protein>
    <submittedName>
        <fullName evidence="2">Uncharacterized protein</fullName>
    </submittedName>
</protein>
<keyword evidence="3" id="KW-1185">Reference proteome</keyword>
<dbReference type="OrthoDB" id="10507424at2759"/>
<proteinExistence type="predicted"/>
<organism evidence="2 3">
    <name type="scientific">Cudoniella acicularis</name>
    <dbReference type="NCBI Taxonomy" id="354080"/>
    <lineage>
        <taxon>Eukaryota</taxon>
        <taxon>Fungi</taxon>
        <taxon>Dikarya</taxon>
        <taxon>Ascomycota</taxon>
        <taxon>Pezizomycotina</taxon>
        <taxon>Leotiomycetes</taxon>
        <taxon>Helotiales</taxon>
        <taxon>Tricladiaceae</taxon>
        <taxon>Cudoniella</taxon>
    </lineage>
</organism>
<evidence type="ECO:0000313" key="2">
    <source>
        <dbReference type="EMBL" id="KAF4624818.1"/>
    </source>
</evidence>
<evidence type="ECO:0000256" key="1">
    <source>
        <dbReference type="SAM" id="MobiDB-lite"/>
    </source>
</evidence>
<evidence type="ECO:0000313" key="3">
    <source>
        <dbReference type="Proteomes" id="UP000566819"/>
    </source>
</evidence>
<gene>
    <name evidence="2" type="ORF">G7Y89_g13351</name>
</gene>
<dbReference type="AlphaFoldDB" id="A0A8H4R8G3"/>
<reference evidence="2 3" key="1">
    <citation type="submission" date="2020-03" db="EMBL/GenBank/DDBJ databases">
        <title>Draft Genome Sequence of Cudoniella acicularis.</title>
        <authorList>
            <person name="Buettner E."/>
            <person name="Kellner H."/>
        </authorList>
    </citation>
    <scope>NUCLEOTIDE SEQUENCE [LARGE SCALE GENOMIC DNA]</scope>
    <source>
        <strain evidence="2 3">DSM 108380</strain>
    </source>
</reference>
<sequence length="295" mass="32670">MVRSFFGGEQLLNPWMYYDSDAANEEGGRASAKVFDVWKRENLGGLQRERTPWFELADRELNEINDFLQSGQMGKFNNGLVLLQNRVRKAQHANTKLIDDRGKISICDYLKNDKKRQAALKKPNNLCDNVSASKTIMGTSATEQSTRLPAVQKERLTSTTSAALRSRFSGAVSTQGQEFGLAHDPGDYKRATNVQGNMSAPSKTTNVPTPPGKAIKQHVGYQLSTAEKPKPTPPTSLFHPSPQSIYKTQPLSKLLHPEYDRIPDVQVCDFTYKFSAPSPPPPPSSPLPTPSIPEI</sequence>
<comment type="caution">
    <text evidence="2">The sequence shown here is derived from an EMBL/GenBank/DDBJ whole genome shotgun (WGS) entry which is preliminary data.</text>
</comment>
<accession>A0A8H4R8G3</accession>
<feature type="region of interest" description="Disordered" evidence="1">
    <location>
        <begin position="272"/>
        <end position="295"/>
    </location>
</feature>
<dbReference type="EMBL" id="JAAMPI010001544">
    <property type="protein sequence ID" value="KAF4624818.1"/>
    <property type="molecule type" value="Genomic_DNA"/>
</dbReference>
<feature type="compositionally biased region" description="Pro residues" evidence="1">
    <location>
        <begin position="277"/>
        <end position="295"/>
    </location>
</feature>
<feature type="region of interest" description="Disordered" evidence="1">
    <location>
        <begin position="225"/>
        <end position="244"/>
    </location>
</feature>